<evidence type="ECO:0000256" key="4">
    <source>
        <dbReference type="SAM" id="SignalP"/>
    </source>
</evidence>
<evidence type="ECO:0000256" key="1">
    <source>
        <dbReference type="ARBA" id="ARBA00004418"/>
    </source>
</evidence>
<dbReference type="NCBIfam" id="NF037995">
    <property type="entry name" value="TRAP_S1"/>
    <property type="match status" value="1"/>
</dbReference>
<dbReference type="Proteomes" id="UP000185622">
    <property type="component" value="Chromosome"/>
</dbReference>
<evidence type="ECO:0000313" key="6">
    <source>
        <dbReference type="Proteomes" id="UP000185622"/>
    </source>
</evidence>
<dbReference type="PANTHER" id="PTHR33376">
    <property type="match status" value="1"/>
</dbReference>
<keyword evidence="6" id="KW-1185">Reference proteome</keyword>
<keyword evidence="2 4" id="KW-0732">Signal</keyword>
<evidence type="ECO:0000313" key="5">
    <source>
        <dbReference type="EMBL" id="AQS47143.1"/>
    </source>
</evidence>
<proteinExistence type="predicted"/>
<evidence type="ECO:0000256" key="3">
    <source>
        <dbReference type="ARBA" id="ARBA00022764"/>
    </source>
</evidence>
<dbReference type="InterPro" id="IPR038404">
    <property type="entry name" value="TRAP_DctP_sf"/>
</dbReference>
<evidence type="ECO:0000256" key="2">
    <source>
        <dbReference type="ARBA" id="ARBA00022729"/>
    </source>
</evidence>
<gene>
    <name evidence="5" type="ORF">BMG03_04530</name>
</gene>
<dbReference type="EMBL" id="CP019437">
    <property type="protein sequence ID" value="AQS47143.1"/>
    <property type="molecule type" value="Genomic_DNA"/>
</dbReference>
<protein>
    <submittedName>
        <fullName evidence="5">C4-dicarboxylate ABC transporter substrate-binding protein</fullName>
    </submittedName>
</protein>
<reference evidence="5 6" key="1">
    <citation type="submission" date="2017-01" db="EMBL/GenBank/DDBJ databases">
        <title>The complete genome sequence of a sulfur-oxidizing marine bacterium Thioclava sp. 25B10_4T.</title>
        <authorList>
            <person name="Liu Y."/>
            <person name="Lai Q."/>
            <person name="Shao Z."/>
        </authorList>
    </citation>
    <scope>NUCLEOTIDE SEQUENCE [LARGE SCALE GENOMIC DNA]</scope>
    <source>
        <strain evidence="5 6">25B10_4</strain>
    </source>
</reference>
<feature type="chain" id="PRO_5045232702" evidence="4">
    <location>
        <begin position="24"/>
        <end position="329"/>
    </location>
</feature>
<dbReference type="Pfam" id="PF03480">
    <property type="entry name" value="DctP"/>
    <property type="match status" value="1"/>
</dbReference>
<accession>A0ABM6IEH7</accession>
<organism evidence="5 6">
    <name type="scientific">Thioclava nitratireducens</name>
    <dbReference type="NCBI Taxonomy" id="1915078"/>
    <lineage>
        <taxon>Bacteria</taxon>
        <taxon>Pseudomonadati</taxon>
        <taxon>Pseudomonadota</taxon>
        <taxon>Alphaproteobacteria</taxon>
        <taxon>Rhodobacterales</taxon>
        <taxon>Paracoccaceae</taxon>
        <taxon>Thioclava</taxon>
    </lineage>
</organism>
<comment type="subcellular location">
    <subcellularLocation>
        <location evidence="1">Periplasm</location>
    </subcellularLocation>
</comment>
<dbReference type="InterPro" id="IPR018389">
    <property type="entry name" value="DctP_fam"/>
</dbReference>
<feature type="signal peptide" evidence="4">
    <location>
        <begin position="1"/>
        <end position="23"/>
    </location>
</feature>
<name>A0ABM6IEH7_9RHOB</name>
<dbReference type="RefSeq" id="WP_075777398.1">
    <property type="nucleotide sequence ID" value="NZ_CP019437.1"/>
</dbReference>
<dbReference type="CDD" id="cd13665">
    <property type="entry name" value="PBP2_TRAP_Dctp3_4"/>
    <property type="match status" value="1"/>
</dbReference>
<sequence>MKHTTLSVATAIAVGATISIATAAGAQELKYANWAPPTHTINAAQIEPLAKALSEGTDGAVTLRGYHGGELGAGPADQYVRVLQGTADMGWGLQGYTSSQFPKSLIAELPGALPLDAPGYKALWQAFDTIKGEYPQTEVIALWGSEPNILMMHDKDVRTPADLKGLKIRVAGSISAAAMEALGATPVQIPMTQVYNGLQTGLIDGVVSGASVLSDFKLNEVVGSVTTGPNLGRLAFYTVMNKAAYDGLSPEAKSALDAMKGEKISKMTEEAWIATANKALEAARASDATTVIDLDADGSKAFNDALADVTDTYVSKVGGEDTLAAMRSE</sequence>
<dbReference type="Gene3D" id="3.40.190.170">
    <property type="entry name" value="Bacterial extracellular solute-binding protein, family 7"/>
    <property type="match status" value="1"/>
</dbReference>
<keyword evidence="3" id="KW-0574">Periplasm</keyword>
<dbReference type="PANTHER" id="PTHR33376:SF15">
    <property type="entry name" value="BLL6794 PROTEIN"/>
    <property type="match status" value="1"/>
</dbReference>
<dbReference type="SUPFAM" id="SSF53850">
    <property type="entry name" value="Periplasmic binding protein-like II"/>
    <property type="match status" value="1"/>
</dbReference>